<keyword evidence="2" id="KW-1185">Reference proteome</keyword>
<dbReference type="EMBL" id="AOMD01000016">
    <property type="protein sequence ID" value="EMA45784.1"/>
    <property type="molecule type" value="Genomic_DNA"/>
</dbReference>
<evidence type="ECO:0000313" key="2">
    <source>
        <dbReference type="Proteomes" id="UP000011669"/>
    </source>
</evidence>
<dbReference type="AlphaFoldDB" id="M0MM22"/>
<dbReference type="RefSeq" id="WP_006077053.1">
    <property type="nucleotide sequence ID" value="NZ_AOMD01000016.1"/>
</dbReference>
<organism evidence="1 2">
    <name type="scientific">Halococcus saccharolyticus DSM 5350</name>
    <dbReference type="NCBI Taxonomy" id="1227455"/>
    <lineage>
        <taxon>Archaea</taxon>
        <taxon>Methanobacteriati</taxon>
        <taxon>Methanobacteriota</taxon>
        <taxon>Stenosarchaea group</taxon>
        <taxon>Halobacteria</taxon>
        <taxon>Halobacteriales</taxon>
        <taxon>Halococcaceae</taxon>
        <taxon>Halococcus</taxon>
    </lineage>
</organism>
<dbReference type="PATRIC" id="fig|1227455.4.peg.1216"/>
<proteinExistence type="predicted"/>
<reference evidence="1 2" key="1">
    <citation type="journal article" date="2014" name="PLoS Genet.">
        <title>Phylogenetically driven sequencing of extremely halophilic archaea reveals strategies for static and dynamic osmo-response.</title>
        <authorList>
            <person name="Becker E.A."/>
            <person name="Seitzer P.M."/>
            <person name="Tritt A."/>
            <person name="Larsen D."/>
            <person name="Krusor M."/>
            <person name="Yao A.I."/>
            <person name="Wu D."/>
            <person name="Madern D."/>
            <person name="Eisen J.A."/>
            <person name="Darling A.E."/>
            <person name="Facciotti M.T."/>
        </authorList>
    </citation>
    <scope>NUCLEOTIDE SEQUENCE [LARGE SCALE GENOMIC DNA]</scope>
    <source>
        <strain evidence="1 2">DSM 5350</strain>
    </source>
</reference>
<dbReference type="OrthoDB" id="202378at2157"/>
<dbReference type="InterPro" id="IPR043858">
    <property type="entry name" value="DUF5820"/>
</dbReference>
<name>M0MM22_9EURY</name>
<evidence type="ECO:0000313" key="1">
    <source>
        <dbReference type="EMBL" id="EMA45784.1"/>
    </source>
</evidence>
<accession>M0MM22</accession>
<dbReference type="Proteomes" id="UP000011669">
    <property type="component" value="Unassembled WGS sequence"/>
</dbReference>
<sequence length="129" mass="14903">MTDFDALPDGWTVWNESEERCVLVYRPDVFDSHEFPAPCLPTIYLTHGRRSRRPGTDRRSTTGDSWYVTLYLEPDVDRDADRFADHEAAVAGAIDLAKRFADGAIDYRGLYQVPREEYFEKLDELTGHE</sequence>
<dbReference type="Pfam" id="PF19137">
    <property type="entry name" value="DUF5820"/>
    <property type="match status" value="1"/>
</dbReference>
<comment type="caution">
    <text evidence="1">The sequence shown here is derived from an EMBL/GenBank/DDBJ whole genome shotgun (WGS) entry which is preliminary data.</text>
</comment>
<dbReference type="InParanoid" id="M0MM22"/>
<gene>
    <name evidence="1" type="ORF">C449_05961</name>
</gene>
<protein>
    <submittedName>
        <fullName evidence="1">Uncharacterized protein</fullName>
    </submittedName>
</protein>